<evidence type="ECO:0000313" key="4">
    <source>
        <dbReference type="Proteomes" id="UP001140453"/>
    </source>
</evidence>
<sequence length="1280" mass="141943">MTEQNASPQQRPLFQPPDHHHLIPSSSRDHERDRDYHAPGSPETGGSSRSDTLMNSSSTANPTLAHRPHEVDPSALADSTGLFHNHAVRETKRSSHHHKSNKHKSTGAFLLSDPFEEPAADELRGRKQRSRRNIDKGKGKGKGSSTQQSDEAAQNTRLSGTGLGLPPDLKKGNGSLEPGTPPRASGAGLARRHEDLLQVSPGVPSPGSSNASADMDSTQIVSMALNLSESRRLAQRRIGSQTLPPRLASLPSDNMTGGTLRQQLQQQRRASRTMSPRPDRDAAPRISSSGKLNGNGTLQPAFEPIGNEGSYRYNFSNSTLARAQKAKDYMELLAQYRRVIELLPPLKPNSLSKVSTSELFPSMPMSLDTVNLTGQIGRPYDPLQYIRNRKVRARERKTIDGESQGFGDVSRVTDWIDDVAKWVATRQIRTPGSPALPPFSGADVFSMEHSPPAQISRVANATVKTKRPRNDWVIEPADLLADIYWLEQDDHKKLVENRHWQRVFPQDSGLYRPLSRATDEPSPSNNPLSAAQPSANGAKGLNGKSTIDHATSSTRGKAREKLREIRGFHRHSGLSHGDKQNHSRLRVRRDSSSSSSSSDSDVRSWRGTLGDNDKDILEKQMMEMMERDAREAKEQEAQHSQETEVKPLKPLPSDIAAARPPMSISDSTTPSRQPSHSEFRIDARVVEDKATAGRSRTSSPQRPSRESLDVPSLRGRRMSIGSESSVPNSPDYRGSLRDNYFIPGIGADLSPTSSRAGSPSRNPLSRVKQIFRDRSRDRVVERHYETISVEKEGYADFAAKAASRLPSTPGLGSDKAPLQSRTSSVGPDSKLVSRPTGDSQKSHRKSNSLRLVDPGAGLRSLFKGPRIDSVLKSGVSKVSDLFWKKESEEDGSDSAASLFDDSDDESRGRRKQTDSVSPTPSLRDISIQPKQEGHYLEVMPAFLPASEYKGRHSRNGSENMPVSRTTSRRSTRFELLKPPRIDISAATDPPSEPNKDQVPDATDVEARPVRIREEFGQGDRQQSLVRGSEARNGVSAESIRNSRHFSIAGRDLSPQRGAISKHEIARLRTMVLSSGVMAMEMSRRANEVTTLTTDTTCDTNSVLCALGNKVAWPEIVQLVSEDQRQELLAKAVSQAGLFPITAHVLGTAIHSSRQRWKSEAESFKHRIRAELINGRIEQLRQRVGLDLTALTRTAAEEADEVGGDLVDGQRRKVKAVMDVIDKLLRRRRRRFRWVRRAGWLALEWLLVGFMWYVWFVVMIARIFLGVGKGMVRSFRWLLWL</sequence>
<dbReference type="EMBL" id="JAPEVB010000001">
    <property type="protein sequence ID" value="KAJ4397636.1"/>
    <property type="molecule type" value="Genomic_DNA"/>
</dbReference>
<reference evidence="3" key="1">
    <citation type="submission" date="2022-10" db="EMBL/GenBank/DDBJ databases">
        <title>Tapping the CABI collections for fungal endophytes: first genome assemblies for Collariella, Neodidymelliopsis, Ascochyta clinopodiicola, Didymella pomorum, Didymosphaeria variabile, Neocosmospora piperis and Neocucurbitaria cava.</title>
        <authorList>
            <person name="Hill R."/>
        </authorList>
    </citation>
    <scope>NUCLEOTIDE SEQUENCE</scope>
    <source>
        <strain evidence="3">IMI 355082</strain>
    </source>
</reference>
<feature type="compositionally biased region" description="Polar residues" evidence="1">
    <location>
        <begin position="144"/>
        <end position="159"/>
    </location>
</feature>
<feature type="compositionally biased region" description="Polar residues" evidence="1">
    <location>
        <begin position="750"/>
        <end position="763"/>
    </location>
</feature>
<feature type="compositionally biased region" description="Low complexity" evidence="1">
    <location>
        <begin position="199"/>
        <end position="209"/>
    </location>
</feature>
<dbReference type="PANTHER" id="PTHR38426">
    <property type="entry name" value="MAINTENANCE OF TELOMERE CAPPING PROTEIN 4"/>
    <property type="match status" value="1"/>
</dbReference>
<organism evidence="3 4">
    <name type="scientific">Gnomoniopsis smithogilvyi</name>
    <dbReference type="NCBI Taxonomy" id="1191159"/>
    <lineage>
        <taxon>Eukaryota</taxon>
        <taxon>Fungi</taxon>
        <taxon>Dikarya</taxon>
        <taxon>Ascomycota</taxon>
        <taxon>Pezizomycotina</taxon>
        <taxon>Sordariomycetes</taxon>
        <taxon>Sordariomycetidae</taxon>
        <taxon>Diaporthales</taxon>
        <taxon>Gnomoniaceae</taxon>
        <taxon>Gnomoniopsis</taxon>
    </lineage>
</organism>
<evidence type="ECO:0000256" key="1">
    <source>
        <dbReference type="SAM" id="MobiDB-lite"/>
    </source>
</evidence>
<feature type="compositionally biased region" description="Polar residues" evidence="1">
    <location>
        <begin position="286"/>
        <end position="298"/>
    </location>
</feature>
<dbReference type="AlphaFoldDB" id="A0A9W8Z4D1"/>
<dbReference type="PANTHER" id="PTHR38426:SF1">
    <property type="entry name" value="MAINTENANCE OF TELOMERE CAPPING PROTEIN 4"/>
    <property type="match status" value="1"/>
</dbReference>
<feature type="region of interest" description="Disordered" evidence="1">
    <location>
        <begin position="626"/>
        <end position="775"/>
    </location>
</feature>
<comment type="caution">
    <text evidence="3">The sequence shown here is derived from an EMBL/GenBank/DDBJ whole genome shotgun (WGS) entry which is preliminary data.</text>
</comment>
<accession>A0A9W8Z4D1</accession>
<keyword evidence="4" id="KW-1185">Reference proteome</keyword>
<feature type="region of interest" description="Disordered" evidence="1">
    <location>
        <begin position="886"/>
        <end position="931"/>
    </location>
</feature>
<feature type="compositionally biased region" description="Polar residues" evidence="1">
    <location>
        <begin position="1"/>
        <end position="12"/>
    </location>
</feature>
<feature type="compositionally biased region" description="Polar residues" evidence="1">
    <location>
        <begin position="44"/>
        <end position="62"/>
    </location>
</feature>
<feature type="compositionally biased region" description="Polar residues" evidence="1">
    <location>
        <begin position="664"/>
        <end position="674"/>
    </location>
</feature>
<feature type="compositionally biased region" description="Polar residues" evidence="1">
    <location>
        <begin position="543"/>
        <end position="555"/>
    </location>
</feature>
<name>A0A9W8Z4D1_9PEZI</name>
<proteinExistence type="predicted"/>
<feature type="region of interest" description="Disordered" evidence="1">
    <location>
        <begin position="804"/>
        <end position="851"/>
    </location>
</feature>
<evidence type="ECO:0000256" key="2">
    <source>
        <dbReference type="SAM" id="Phobius"/>
    </source>
</evidence>
<feature type="compositionally biased region" description="Basic and acidic residues" evidence="1">
    <location>
        <begin position="557"/>
        <end position="567"/>
    </location>
</feature>
<dbReference type="OrthoDB" id="5402622at2759"/>
<feature type="compositionally biased region" description="Polar residues" evidence="1">
    <location>
        <begin position="521"/>
        <end position="535"/>
    </location>
</feature>
<keyword evidence="2" id="KW-0812">Transmembrane</keyword>
<evidence type="ECO:0000313" key="3">
    <source>
        <dbReference type="EMBL" id="KAJ4397636.1"/>
    </source>
</evidence>
<feature type="compositionally biased region" description="Basic and acidic residues" evidence="1">
    <location>
        <begin position="17"/>
        <end position="37"/>
    </location>
</feature>
<feature type="compositionally biased region" description="Basic and acidic residues" evidence="1">
    <location>
        <begin position="626"/>
        <end position="647"/>
    </location>
</feature>
<feature type="region of interest" description="Disordered" evidence="1">
    <location>
        <begin position="947"/>
        <end position="1037"/>
    </location>
</feature>
<feature type="region of interest" description="Disordered" evidence="1">
    <location>
        <begin position="511"/>
        <end position="614"/>
    </location>
</feature>
<dbReference type="Proteomes" id="UP001140453">
    <property type="component" value="Unassembled WGS sequence"/>
</dbReference>
<feature type="compositionally biased region" description="Basic and acidic residues" evidence="1">
    <location>
        <begin position="971"/>
        <end position="980"/>
    </location>
</feature>
<feature type="transmembrane region" description="Helical" evidence="2">
    <location>
        <begin position="1237"/>
        <end position="1264"/>
    </location>
</feature>
<feature type="compositionally biased region" description="Basic and acidic residues" evidence="1">
    <location>
        <begin position="675"/>
        <end position="691"/>
    </location>
</feature>
<feature type="compositionally biased region" description="Basic residues" evidence="1">
    <location>
        <begin position="94"/>
        <end position="105"/>
    </location>
</feature>
<protein>
    <submittedName>
        <fullName evidence="3">Uncharacterized protein</fullName>
    </submittedName>
</protein>
<gene>
    <name evidence="3" type="ORF">N0V93_001869</name>
</gene>
<keyword evidence="2" id="KW-1133">Transmembrane helix</keyword>
<feature type="region of interest" description="Disordered" evidence="1">
    <location>
        <begin position="1"/>
        <end position="215"/>
    </location>
</feature>
<dbReference type="InterPro" id="IPR038769">
    <property type="entry name" value="MTC4"/>
</dbReference>
<feature type="compositionally biased region" description="Basic and acidic residues" evidence="1">
    <location>
        <begin position="993"/>
        <end position="1017"/>
    </location>
</feature>
<feature type="region of interest" description="Disordered" evidence="1">
    <location>
        <begin position="237"/>
        <end position="303"/>
    </location>
</feature>
<keyword evidence="2" id="KW-0472">Membrane</keyword>